<sequence>MAIVFLLAAGFGAGGGPWATPGWAAEGLRDMPPRPLTSALLAAQDGRWIWARGLAERSGPAGPAIIDWMRLRA</sequence>
<protein>
    <submittedName>
        <fullName evidence="1">Tail length tape measure protein</fullName>
    </submittedName>
</protein>
<accession>A0A348WEY9</accession>
<evidence type="ECO:0000313" key="1">
    <source>
        <dbReference type="EMBL" id="HAR53101.1"/>
    </source>
</evidence>
<reference evidence="1 2" key="1">
    <citation type="journal article" date="2018" name="Nat. Biotechnol.">
        <title>A standardized bacterial taxonomy based on genome phylogeny substantially revises the tree of life.</title>
        <authorList>
            <person name="Parks D.H."/>
            <person name="Chuvochina M."/>
            <person name="Waite D.W."/>
            <person name="Rinke C."/>
            <person name="Skarshewski A."/>
            <person name="Chaumeil P.A."/>
            <person name="Hugenholtz P."/>
        </authorList>
    </citation>
    <scope>NUCLEOTIDE SEQUENCE [LARGE SCALE GENOMIC DNA]</scope>
    <source>
        <strain evidence="1">UBA9169</strain>
    </source>
</reference>
<comment type="caution">
    <text evidence="1">The sequence shown here is derived from an EMBL/GenBank/DDBJ whole genome shotgun (WGS) entry which is preliminary data.</text>
</comment>
<name>A0A348WEY9_9RHOB</name>
<evidence type="ECO:0000313" key="2">
    <source>
        <dbReference type="Proteomes" id="UP000264719"/>
    </source>
</evidence>
<feature type="non-terminal residue" evidence="1">
    <location>
        <position position="73"/>
    </location>
</feature>
<dbReference type="Proteomes" id="UP000264719">
    <property type="component" value="Unassembled WGS sequence"/>
</dbReference>
<gene>
    <name evidence="1" type="ORF">DCS45_14665</name>
</gene>
<organism evidence="1 2">
    <name type="scientific">Roseovarius nubinhibens</name>
    <dbReference type="NCBI Taxonomy" id="314263"/>
    <lineage>
        <taxon>Bacteria</taxon>
        <taxon>Pseudomonadati</taxon>
        <taxon>Pseudomonadota</taxon>
        <taxon>Alphaproteobacteria</taxon>
        <taxon>Rhodobacterales</taxon>
        <taxon>Roseobacteraceae</taxon>
        <taxon>Roseovarius</taxon>
    </lineage>
</organism>
<proteinExistence type="predicted"/>
<dbReference type="EMBL" id="DMVW01000136">
    <property type="protein sequence ID" value="HAR53101.1"/>
    <property type="molecule type" value="Genomic_DNA"/>
</dbReference>
<dbReference type="AlphaFoldDB" id="A0A348WEY9"/>